<dbReference type="EMBL" id="MU860636">
    <property type="protein sequence ID" value="KAK4233185.1"/>
    <property type="molecule type" value="Genomic_DNA"/>
</dbReference>
<evidence type="ECO:0000313" key="3">
    <source>
        <dbReference type="Proteomes" id="UP001303760"/>
    </source>
</evidence>
<feature type="compositionally biased region" description="Low complexity" evidence="1">
    <location>
        <begin position="247"/>
        <end position="260"/>
    </location>
</feature>
<feature type="compositionally biased region" description="Basic and acidic residues" evidence="1">
    <location>
        <begin position="152"/>
        <end position="173"/>
    </location>
</feature>
<dbReference type="AlphaFoldDB" id="A0AAN7C0Y1"/>
<organism evidence="2 3">
    <name type="scientific">Achaetomium macrosporum</name>
    <dbReference type="NCBI Taxonomy" id="79813"/>
    <lineage>
        <taxon>Eukaryota</taxon>
        <taxon>Fungi</taxon>
        <taxon>Dikarya</taxon>
        <taxon>Ascomycota</taxon>
        <taxon>Pezizomycotina</taxon>
        <taxon>Sordariomycetes</taxon>
        <taxon>Sordariomycetidae</taxon>
        <taxon>Sordariales</taxon>
        <taxon>Chaetomiaceae</taxon>
        <taxon>Achaetomium</taxon>
    </lineage>
</organism>
<evidence type="ECO:0000313" key="2">
    <source>
        <dbReference type="EMBL" id="KAK4233185.1"/>
    </source>
</evidence>
<comment type="caution">
    <text evidence="2">The sequence shown here is derived from an EMBL/GenBank/DDBJ whole genome shotgun (WGS) entry which is preliminary data.</text>
</comment>
<gene>
    <name evidence="2" type="ORF">C8A03DRAFT_39127</name>
</gene>
<feature type="region of interest" description="Disordered" evidence="1">
    <location>
        <begin position="229"/>
        <end position="271"/>
    </location>
</feature>
<feature type="compositionally biased region" description="Low complexity" evidence="1">
    <location>
        <begin position="11"/>
        <end position="37"/>
    </location>
</feature>
<reference evidence="2" key="2">
    <citation type="submission" date="2023-05" db="EMBL/GenBank/DDBJ databases">
        <authorList>
            <consortium name="Lawrence Berkeley National Laboratory"/>
            <person name="Steindorff A."/>
            <person name="Hensen N."/>
            <person name="Bonometti L."/>
            <person name="Westerberg I."/>
            <person name="Brannstrom I.O."/>
            <person name="Guillou S."/>
            <person name="Cros-Aarteil S."/>
            <person name="Calhoun S."/>
            <person name="Haridas S."/>
            <person name="Kuo A."/>
            <person name="Mondo S."/>
            <person name="Pangilinan J."/>
            <person name="Riley R."/>
            <person name="Labutti K."/>
            <person name="Andreopoulos B."/>
            <person name="Lipzen A."/>
            <person name="Chen C."/>
            <person name="Yanf M."/>
            <person name="Daum C."/>
            <person name="Ng V."/>
            <person name="Clum A."/>
            <person name="Ohm R."/>
            <person name="Martin F."/>
            <person name="Silar P."/>
            <person name="Natvig D."/>
            <person name="Lalanne C."/>
            <person name="Gautier V."/>
            <person name="Ament-Velasquez S.L."/>
            <person name="Kruys A."/>
            <person name="Hutchinson M.I."/>
            <person name="Powell A.J."/>
            <person name="Barry K."/>
            <person name="Miller A.N."/>
            <person name="Grigoriev I.V."/>
            <person name="Debuchy R."/>
            <person name="Gladieux P."/>
            <person name="Thoren M.H."/>
            <person name="Johannesson H."/>
        </authorList>
    </citation>
    <scope>NUCLEOTIDE SEQUENCE</scope>
    <source>
        <strain evidence="2">CBS 532.94</strain>
    </source>
</reference>
<keyword evidence="3" id="KW-1185">Reference proteome</keyword>
<dbReference type="Proteomes" id="UP001303760">
    <property type="component" value="Unassembled WGS sequence"/>
</dbReference>
<proteinExistence type="predicted"/>
<name>A0AAN7C0Y1_9PEZI</name>
<accession>A0AAN7C0Y1</accession>
<evidence type="ECO:0000256" key="1">
    <source>
        <dbReference type="SAM" id="MobiDB-lite"/>
    </source>
</evidence>
<feature type="compositionally biased region" description="Basic and acidic residues" evidence="1">
    <location>
        <begin position="126"/>
        <end position="139"/>
    </location>
</feature>
<feature type="region of interest" description="Disordered" evidence="1">
    <location>
        <begin position="126"/>
        <end position="183"/>
    </location>
</feature>
<feature type="region of interest" description="Disordered" evidence="1">
    <location>
        <begin position="1"/>
        <end position="37"/>
    </location>
</feature>
<reference evidence="2" key="1">
    <citation type="journal article" date="2023" name="Mol. Phylogenet. Evol.">
        <title>Genome-scale phylogeny and comparative genomics of the fungal order Sordariales.</title>
        <authorList>
            <person name="Hensen N."/>
            <person name="Bonometti L."/>
            <person name="Westerberg I."/>
            <person name="Brannstrom I.O."/>
            <person name="Guillou S."/>
            <person name="Cros-Aarteil S."/>
            <person name="Calhoun S."/>
            <person name="Haridas S."/>
            <person name="Kuo A."/>
            <person name="Mondo S."/>
            <person name="Pangilinan J."/>
            <person name="Riley R."/>
            <person name="LaButti K."/>
            <person name="Andreopoulos B."/>
            <person name="Lipzen A."/>
            <person name="Chen C."/>
            <person name="Yan M."/>
            <person name="Daum C."/>
            <person name="Ng V."/>
            <person name="Clum A."/>
            <person name="Steindorff A."/>
            <person name="Ohm R.A."/>
            <person name="Martin F."/>
            <person name="Silar P."/>
            <person name="Natvig D.O."/>
            <person name="Lalanne C."/>
            <person name="Gautier V."/>
            <person name="Ament-Velasquez S.L."/>
            <person name="Kruys A."/>
            <person name="Hutchinson M.I."/>
            <person name="Powell A.J."/>
            <person name="Barry K."/>
            <person name="Miller A.N."/>
            <person name="Grigoriev I.V."/>
            <person name="Debuchy R."/>
            <person name="Gladieux P."/>
            <person name="Hiltunen Thoren M."/>
            <person name="Johannesson H."/>
        </authorList>
    </citation>
    <scope>NUCLEOTIDE SEQUENCE</scope>
    <source>
        <strain evidence="2">CBS 532.94</strain>
    </source>
</reference>
<sequence length="307" mass="33264">MGLPSNEDLPPSYTEATTVATTSTSPATPTGLPLPSPLTTHLRTLPARLRATQLALRTAQTSHDLDLTTLLIPHVESFLADLTSASRVPPVAELTLVPSTAAPKGWAMSGAVERRREGEMIRVRTVDVGKVGDGEKDGKPAAGGEEDDDDDHDHVSSRGKGEPGFDEWGRFDTSDTAANSGRGNEWWFRDEDMARRLVAYLRPEANLERKHVQAVVVEKKAEEKGKTGLLGRWGLGGGRKKNVEQTLSPPAASPVSPALPNSRAADEDDSIKMTVRAEEVTFRKENEFGIWETRTGWGIVVTVKVKA</sequence>
<protein>
    <submittedName>
        <fullName evidence="2">Uncharacterized protein</fullName>
    </submittedName>
</protein>